<sequence length="83" mass="9411">MINSKEGIEPRLVITYACLGSKLYRSLVTRPTLFSNTICYYRITLNSQKCHFCASNVCLSKTDVYLYVIRSAKLGGTQLLCQH</sequence>
<keyword evidence="2" id="KW-1185">Reference proteome</keyword>
<dbReference type="Proteomes" id="UP000094336">
    <property type="component" value="Unassembled WGS sequence"/>
</dbReference>
<reference evidence="2" key="1">
    <citation type="submission" date="2016-05" db="EMBL/GenBank/DDBJ databases">
        <title>Comparative genomics of biotechnologically important yeasts.</title>
        <authorList>
            <consortium name="DOE Joint Genome Institute"/>
            <person name="Riley R."/>
            <person name="Haridas S."/>
            <person name="Wolfe K.H."/>
            <person name="Lopes M.R."/>
            <person name="Hittinger C.T."/>
            <person name="Goker M."/>
            <person name="Salamov A."/>
            <person name="Wisecaver J."/>
            <person name="Long T.M."/>
            <person name="Aerts A.L."/>
            <person name="Barry K."/>
            <person name="Choi C."/>
            <person name="Clum A."/>
            <person name="Coughlan A.Y."/>
            <person name="Deshpande S."/>
            <person name="Douglass A.P."/>
            <person name="Hanson S.J."/>
            <person name="Klenk H.-P."/>
            <person name="Labutti K."/>
            <person name="Lapidus A."/>
            <person name="Lindquist E."/>
            <person name="Lipzen A."/>
            <person name="Meier-Kolthoff J.P."/>
            <person name="Ohm R.A."/>
            <person name="Otillar R.P."/>
            <person name="Pangilinan J."/>
            <person name="Peng Y."/>
            <person name="Rokas A."/>
            <person name="Rosa C.A."/>
            <person name="Scheuner C."/>
            <person name="Sibirny A.A."/>
            <person name="Slot J.C."/>
            <person name="Stielow J.B."/>
            <person name="Sun H."/>
            <person name="Kurtzman C.P."/>
            <person name="Blackwell M."/>
            <person name="Grigoriev I.V."/>
            <person name="Jeffries T.W."/>
        </authorList>
    </citation>
    <scope>NUCLEOTIDE SEQUENCE [LARGE SCALE GENOMIC DNA]</scope>
    <source>
        <strain evidence="2">NRRL Y-12698</strain>
    </source>
</reference>
<accession>A0A1E3QUF2</accession>
<name>A0A1E3QUF2_9ASCO</name>
<proteinExistence type="predicted"/>
<gene>
    <name evidence="1" type="ORF">BABINDRAFT_124771</name>
</gene>
<dbReference type="RefSeq" id="XP_018985875.1">
    <property type="nucleotide sequence ID" value="XM_019126974.1"/>
</dbReference>
<evidence type="ECO:0000313" key="1">
    <source>
        <dbReference type="EMBL" id="ODQ80547.1"/>
    </source>
</evidence>
<dbReference type="AlphaFoldDB" id="A0A1E3QUF2"/>
<protein>
    <submittedName>
        <fullName evidence="1">Uncharacterized protein</fullName>
    </submittedName>
</protein>
<dbReference type="EMBL" id="KV454429">
    <property type="protein sequence ID" value="ODQ80547.1"/>
    <property type="molecule type" value="Genomic_DNA"/>
</dbReference>
<evidence type="ECO:0000313" key="2">
    <source>
        <dbReference type="Proteomes" id="UP000094336"/>
    </source>
</evidence>
<dbReference type="GeneID" id="30144828"/>
<organism evidence="1 2">
    <name type="scientific">Babjeviella inositovora NRRL Y-12698</name>
    <dbReference type="NCBI Taxonomy" id="984486"/>
    <lineage>
        <taxon>Eukaryota</taxon>
        <taxon>Fungi</taxon>
        <taxon>Dikarya</taxon>
        <taxon>Ascomycota</taxon>
        <taxon>Saccharomycotina</taxon>
        <taxon>Pichiomycetes</taxon>
        <taxon>Serinales incertae sedis</taxon>
        <taxon>Babjeviella</taxon>
    </lineage>
</organism>